<comment type="caution">
    <text evidence="2">The sequence shown here is derived from an EMBL/GenBank/DDBJ whole genome shotgun (WGS) entry which is preliminary data.</text>
</comment>
<proteinExistence type="predicted"/>
<protein>
    <recommendedName>
        <fullName evidence="1">Reverse transcriptase Ty1/copia-type domain-containing protein</fullName>
    </recommendedName>
</protein>
<gene>
    <name evidence="2" type="ORF">ZIOFF_022213</name>
</gene>
<dbReference type="Proteomes" id="UP000734854">
    <property type="component" value="Unassembled WGS sequence"/>
</dbReference>
<accession>A0A8J5LH31</accession>
<feature type="domain" description="Reverse transcriptase Ty1/copia-type" evidence="1">
    <location>
        <begin position="48"/>
        <end position="109"/>
    </location>
</feature>
<dbReference type="Pfam" id="PF07727">
    <property type="entry name" value="RVT_2"/>
    <property type="match status" value="1"/>
</dbReference>
<sequence>MEQALQTKLTIIDQKEELKTKVRNKTAVAVVTSVVVVEVEAVAGALLEVEEEVKTTIKVEIKDDLIVTGSSPQMIKPFKEAMAKAFDMTDMGIMSYFLDLEVKQGVDGIFMT</sequence>
<evidence type="ECO:0000313" key="3">
    <source>
        <dbReference type="Proteomes" id="UP000734854"/>
    </source>
</evidence>
<dbReference type="EMBL" id="JACMSC010000006">
    <property type="protein sequence ID" value="KAG6518732.1"/>
    <property type="molecule type" value="Genomic_DNA"/>
</dbReference>
<name>A0A8J5LH31_ZINOF</name>
<keyword evidence="3" id="KW-1185">Reference proteome</keyword>
<dbReference type="InterPro" id="IPR013103">
    <property type="entry name" value="RVT_2"/>
</dbReference>
<evidence type="ECO:0000313" key="2">
    <source>
        <dbReference type="EMBL" id="KAG6518732.1"/>
    </source>
</evidence>
<dbReference type="AlphaFoldDB" id="A0A8J5LH31"/>
<organism evidence="2 3">
    <name type="scientific">Zingiber officinale</name>
    <name type="common">Ginger</name>
    <name type="synonym">Amomum zingiber</name>
    <dbReference type="NCBI Taxonomy" id="94328"/>
    <lineage>
        <taxon>Eukaryota</taxon>
        <taxon>Viridiplantae</taxon>
        <taxon>Streptophyta</taxon>
        <taxon>Embryophyta</taxon>
        <taxon>Tracheophyta</taxon>
        <taxon>Spermatophyta</taxon>
        <taxon>Magnoliopsida</taxon>
        <taxon>Liliopsida</taxon>
        <taxon>Zingiberales</taxon>
        <taxon>Zingiberaceae</taxon>
        <taxon>Zingiber</taxon>
    </lineage>
</organism>
<evidence type="ECO:0000259" key="1">
    <source>
        <dbReference type="Pfam" id="PF07727"/>
    </source>
</evidence>
<reference evidence="2 3" key="1">
    <citation type="submission" date="2020-08" db="EMBL/GenBank/DDBJ databases">
        <title>Plant Genome Project.</title>
        <authorList>
            <person name="Zhang R.-G."/>
        </authorList>
    </citation>
    <scope>NUCLEOTIDE SEQUENCE [LARGE SCALE GENOMIC DNA]</scope>
    <source>
        <tissue evidence="2">Rhizome</tissue>
    </source>
</reference>